<protein>
    <submittedName>
        <fullName evidence="2">Uncharacterized protein</fullName>
    </submittedName>
</protein>
<sequence>MINSVAILALVFLIAITAFNIRADHDSRSVNNAHPSIPKQQSHKKQSKVVSRCRLIRFNVTLRLPNEKIVTERHPGKWNDLFIQFTAADIPKGSSNSDVHAYTISNHSSIVSDETIATSAGKADLSLSKREQPAAAHSSAAAYEFWVIIYGQEHAYAIEAVFSGRQSAAKNSLLNLLQNWHVPKDGLK</sequence>
<dbReference type="Proteomes" id="UP001597399">
    <property type="component" value="Unassembled WGS sequence"/>
</dbReference>
<feature type="region of interest" description="Disordered" evidence="1">
    <location>
        <begin position="28"/>
        <end position="48"/>
    </location>
</feature>
<name>A0ABW5S2E7_9BACL</name>
<gene>
    <name evidence="2" type="ORF">ACFSUE_07745</name>
</gene>
<keyword evidence="3" id="KW-1185">Reference proteome</keyword>
<organism evidence="2 3">
    <name type="scientific">Sporolactobacillus shoreicorticis</name>
    <dbReference type="NCBI Taxonomy" id="1923877"/>
    <lineage>
        <taxon>Bacteria</taxon>
        <taxon>Bacillati</taxon>
        <taxon>Bacillota</taxon>
        <taxon>Bacilli</taxon>
        <taxon>Bacillales</taxon>
        <taxon>Sporolactobacillaceae</taxon>
        <taxon>Sporolactobacillus</taxon>
    </lineage>
</organism>
<reference evidence="3" key="1">
    <citation type="journal article" date="2019" name="Int. J. Syst. Evol. Microbiol.">
        <title>The Global Catalogue of Microorganisms (GCM) 10K type strain sequencing project: providing services to taxonomists for standard genome sequencing and annotation.</title>
        <authorList>
            <consortium name="The Broad Institute Genomics Platform"/>
            <consortium name="The Broad Institute Genome Sequencing Center for Infectious Disease"/>
            <person name="Wu L."/>
            <person name="Ma J."/>
        </authorList>
    </citation>
    <scope>NUCLEOTIDE SEQUENCE [LARGE SCALE GENOMIC DNA]</scope>
    <source>
        <strain evidence="3">TISTR 2466</strain>
    </source>
</reference>
<comment type="caution">
    <text evidence="2">The sequence shown here is derived from an EMBL/GenBank/DDBJ whole genome shotgun (WGS) entry which is preliminary data.</text>
</comment>
<accession>A0ABW5S2E7</accession>
<proteinExistence type="predicted"/>
<evidence type="ECO:0000256" key="1">
    <source>
        <dbReference type="SAM" id="MobiDB-lite"/>
    </source>
</evidence>
<dbReference type="RefSeq" id="WP_253060478.1">
    <property type="nucleotide sequence ID" value="NZ_JAMXWM010000005.1"/>
</dbReference>
<evidence type="ECO:0000313" key="2">
    <source>
        <dbReference type="EMBL" id="MFD2693518.1"/>
    </source>
</evidence>
<dbReference type="EMBL" id="JBHUMQ010000017">
    <property type="protein sequence ID" value="MFD2693518.1"/>
    <property type="molecule type" value="Genomic_DNA"/>
</dbReference>
<evidence type="ECO:0000313" key="3">
    <source>
        <dbReference type="Proteomes" id="UP001597399"/>
    </source>
</evidence>